<name>X1QN72_9ZZZZ</name>
<feature type="non-terminal residue" evidence="1">
    <location>
        <position position="1"/>
    </location>
</feature>
<evidence type="ECO:0008006" key="2">
    <source>
        <dbReference type="Google" id="ProtNLM"/>
    </source>
</evidence>
<evidence type="ECO:0000313" key="1">
    <source>
        <dbReference type="EMBL" id="GAI56236.1"/>
    </source>
</evidence>
<dbReference type="EMBL" id="BARV01036673">
    <property type="protein sequence ID" value="GAI56236.1"/>
    <property type="molecule type" value="Genomic_DNA"/>
</dbReference>
<accession>X1QN72</accession>
<feature type="non-terminal residue" evidence="1">
    <location>
        <position position="226"/>
    </location>
</feature>
<comment type="caution">
    <text evidence="1">The sequence shown here is derived from an EMBL/GenBank/DDBJ whole genome shotgun (WGS) entry which is preliminary data.</text>
</comment>
<gene>
    <name evidence="1" type="ORF">S06H3_56922</name>
</gene>
<dbReference type="AlphaFoldDB" id="X1QN72"/>
<proteinExistence type="predicted"/>
<reference evidence="1" key="1">
    <citation type="journal article" date="2014" name="Front. Microbiol.">
        <title>High frequency of phylogenetically diverse reductive dehalogenase-homologous genes in deep subseafloor sedimentary metagenomes.</title>
        <authorList>
            <person name="Kawai M."/>
            <person name="Futagami T."/>
            <person name="Toyoda A."/>
            <person name="Takaki Y."/>
            <person name="Nishi S."/>
            <person name="Hori S."/>
            <person name="Arai W."/>
            <person name="Tsubouchi T."/>
            <person name="Morono Y."/>
            <person name="Uchiyama I."/>
            <person name="Ito T."/>
            <person name="Fujiyama A."/>
            <person name="Inagaki F."/>
            <person name="Takami H."/>
        </authorList>
    </citation>
    <scope>NUCLEOTIDE SEQUENCE</scope>
    <source>
        <strain evidence="1">Expedition CK06-06</strain>
    </source>
</reference>
<sequence>EYVGIYDYREMPIVNLSGDKQVVKDFKLDKGCKIEVRVVDEANQPIEGAKLSIISLGDERNREIGGQARRRRTDNDGICLLGGIPPSPTSYLITATSSTTILHRRKDGLRRVVQRQWDYAPGKLTVILNNTEAVEFGRIILQKGVDVNGCAKYADGVPASDLSIYAYPDWWSISSSSEKVPIDANGLFTLRHIVPGIYRLMAHIPKGDSGAIGIPVLHTRLPLPDN</sequence>
<protein>
    <recommendedName>
        <fullName evidence="2">Rhamnogalacturonan lyase domain-containing protein</fullName>
    </recommendedName>
</protein>
<organism evidence="1">
    <name type="scientific">marine sediment metagenome</name>
    <dbReference type="NCBI Taxonomy" id="412755"/>
    <lineage>
        <taxon>unclassified sequences</taxon>
        <taxon>metagenomes</taxon>
        <taxon>ecological metagenomes</taxon>
    </lineage>
</organism>